<accession>A0AAQ3KM99</accession>
<dbReference type="InterPro" id="IPR025836">
    <property type="entry name" value="Zn_knuckle_CX2CX4HX4C"/>
</dbReference>
<name>A0AAQ3KM99_9LILI</name>
<protein>
    <recommendedName>
        <fullName evidence="5">DUF4283 domain-containing protein</fullName>
    </recommendedName>
</protein>
<evidence type="ECO:0000259" key="1">
    <source>
        <dbReference type="Pfam" id="PF14111"/>
    </source>
</evidence>
<evidence type="ECO:0008006" key="5">
    <source>
        <dbReference type="Google" id="ProtNLM"/>
    </source>
</evidence>
<evidence type="ECO:0000259" key="2">
    <source>
        <dbReference type="Pfam" id="PF14392"/>
    </source>
</evidence>
<dbReference type="InterPro" id="IPR040256">
    <property type="entry name" value="At4g02000-like"/>
</dbReference>
<sequence>MFGLILTLKMLFDLENDFFLFRFDSEENAIKVLSGGPWAFRGNLINLKHWVPNFQALTEIVSSAPIWVQFPDLPMKYWLNKTLFKIAFMIGKPIKVDDNSFNWERGKFVRICNEIDFNKSIKQGVWIGRPGVGIFQAVRYERLPQFCFRCCLIGHRLDECNNLVSETSMKVDNDVANAVDSLTSAIKDIHMTNIDKSIDCMYGPWVKVARKPRKFFSQQSYVEETDHINEKQNTDREANVLPHKEYHSASLNRSIFEVTDRLVMTSEDISKTISFSNNFVQSPTVLNYTLYKNKDDIVNNTSLNMNDLAKKVASSLQAFNCDQTLDSLKMKDNVKDRTNKMASRKDRLTKIGIHMNLDHLDSLASIRKRKGKKI</sequence>
<dbReference type="EMBL" id="CP136895">
    <property type="protein sequence ID" value="WOL10610.1"/>
    <property type="molecule type" value="Genomic_DNA"/>
</dbReference>
<dbReference type="Proteomes" id="UP001327560">
    <property type="component" value="Chromosome 6"/>
</dbReference>
<dbReference type="Pfam" id="PF14392">
    <property type="entry name" value="zf-CCHC_4"/>
    <property type="match status" value="1"/>
</dbReference>
<keyword evidence="4" id="KW-1185">Reference proteome</keyword>
<dbReference type="PANTHER" id="PTHR31286:SF99">
    <property type="entry name" value="DUF4283 DOMAIN-CONTAINING PROTEIN"/>
    <property type="match status" value="1"/>
</dbReference>
<dbReference type="PANTHER" id="PTHR31286">
    <property type="entry name" value="GLYCINE-RICH CELL WALL STRUCTURAL PROTEIN 1.8-LIKE"/>
    <property type="match status" value="1"/>
</dbReference>
<feature type="domain" description="Zinc knuckle CX2CX4HX4C" evidence="2">
    <location>
        <begin position="139"/>
        <end position="161"/>
    </location>
</feature>
<dbReference type="InterPro" id="IPR025558">
    <property type="entry name" value="DUF4283"/>
</dbReference>
<proteinExistence type="predicted"/>
<gene>
    <name evidence="3" type="ORF">Cni_G19369</name>
</gene>
<organism evidence="3 4">
    <name type="scientific">Canna indica</name>
    <name type="common">Indian-shot</name>
    <dbReference type="NCBI Taxonomy" id="4628"/>
    <lineage>
        <taxon>Eukaryota</taxon>
        <taxon>Viridiplantae</taxon>
        <taxon>Streptophyta</taxon>
        <taxon>Embryophyta</taxon>
        <taxon>Tracheophyta</taxon>
        <taxon>Spermatophyta</taxon>
        <taxon>Magnoliopsida</taxon>
        <taxon>Liliopsida</taxon>
        <taxon>Zingiberales</taxon>
        <taxon>Cannaceae</taxon>
        <taxon>Canna</taxon>
    </lineage>
</organism>
<evidence type="ECO:0000313" key="3">
    <source>
        <dbReference type="EMBL" id="WOL10610.1"/>
    </source>
</evidence>
<reference evidence="3 4" key="1">
    <citation type="submission" date="2023-10" db="EMBL/GenBank/DDBJ databases">
        <title>Chromosome-scale genome assembly provides insights into flower coloration mechanisms of Canna indica.</title>
        <authorList>
            <person name="Li C."/>
        </authorList>
    </citation>
    <scope>NUCLEOTIDE SEQUENCE [LARGE SCALE GENOMIC DNA]</scope>
    <source>
        <tissue evidence="3">Flower</tissue>
    </source>
</reference>
<dbReference type="Pfam" id="PF14111">
    <property type="entry name" value="DUF4283"/>
    <property type="match status" value="1"/>
</dbReference>
<evidence type="ECO:0000313" key="4">
    <source>
        <dbReference type="Proteomes" id="UP001327560"/>
    </source>
</evidence>
<feature type="domain" description="DUF4283" evidence="1">
    <location>
        <begin position="13"/>
        <end position="55"/>
    </location>
</feature>
<dbReference type="AlphaFoldDB" id="A0AAQ3KM99"/>